<dbReference type="GO" id="GO:0044718">
    <property type="term" value="P:siderophore transmembrane transport"/>
    <property type="evidence" value="ECO:0007669"/>
    <property type="project" value="TreeGrafter"/>
</dbReference>
<dbReference type="OrthoDB" id="6046653at2"/>
<dbReference type="PANTHER" id="PTHR30069">
    <property type="entry name" value="TONB-DEPENDENT OUTER MEMBRANE RECEPTOR"/>
    <property type="match status" value="1"/>
</dbReference>
<evidence type="ECO:0000313" key="15">
    <source>
        <dbReference type="EMBL" id="NYT35321.1"/>
    </source>
</evidence>
<evidence type="ECO:0000256" key="2">
    <source>
        <dbReference type="ARBA" id="ARBA00009810"/>
    </source>
</evidence>
<evidence type="ECO:0000256" key="6">
    <source>
        <dbReference type="ARBA" id="ARBA00023077"/>
    </source>
</evidence>
<evidence type="ECO:0000313" key="16">
    <source>
        <dbReference type="Proteomes" id="UP000580517"/>
    </source>
</evidence>
<dbReference type="PROSITE" id="PS52016">
    <property type="entry name" value="TONB_DEPENDENT_REC_3"/>
    <property type="match status" value="1"/>
</dbReference>
<evidence type="ECO:0000256" key="1">
    <source>
        <dbReference type="ARBA" id="ARBA00004571"/>
    </source>
</evidence>
<evidence type="ECO:0000256" key="3">
    <source>
        <dbReference type="ARBA" id="ARBA00022448"/>
    </source>
</evidence>
<protein>
    <submittedName>
        <fullName evidence="15">TonB-dependent receptor</fullName>
    </submittedName>
</protein>
<keyword evidence="5 10" id="KW-0812">Transmembrane</keyword>
<accession>A0A853F9P5</accession>
<dbReference type="Proteomes" id="UP000580517">
    <property type="component" value="Unassembled WGS sequence"/>
</dbReference>
<evidence type="ECO:0000256" key="7">
    <source>
        <dbReference type="ARBA" id="ARBA00023136"/>
    </source>
</evidence>
<dbReference type="PANTHER" id="PTHR30069:SF41">
    <property type="entry name" value="HEME_HEMOPEXIN UTILIZATION PROTEIN C"/>
    <property type="match status" value="1"/>
</dbReference>
<dbReference type="InterPro" id="IPR037066">
    <property type="entry name" value="Plug_dom_sf"/>
</dbReference>
<sequence length="839" mass="92183">MKSRYRLSALPRTSGQISITAFLGTTFVASAMLSPAHGQPSQAGSLSEGTPSQSSATTAPLVLDTITVKGKAEPDPADAPYQTPGSSAYISGEQVERFRGTSVGDFLSGIPGVLNADSRNSGAVDVNIRGMQGQGRVPVSVDGATQETTIWQGYNGATPRTYIDPDFISDISIEKGLSSAADATGATGGVVRVSTIGVKDILLPGKRYGIRLKGGFNTNSSPVPSAGTYGGWDHIASTLPYTKELPPAHTRFSADGMSRPPLLTPTGGSGSIAIANTTEMVDIVVAYAQRKNGNYHAGVRGGDGAHLIVDYDDYERPVVGNGGLSSYRAGEEILNTSIDNKSWMLKTTLNFDPTHHLELGYRKYLSDYGHVLSSRLWGMAYQSWLSTIALDTYTARYRWNPEDSNFLNLKVDAFLSAVENRVNVMEISPETDYSDPTHPQIDRYYPYFQWVSSKRMGITASNTSGFISPVGGVSVRYGGAFVYEETGQPRGLDLQYYMWELGGEPTSNGSRQEGSGFVGVDWQPLQWLKAGATTRFSHFVTKDNFHTRTSTYKRHDSGWSSLFSLTIEPEEGLQLYTKYGRMVRAPSIFESLTSPSFYYPIEKNPLKLERAHNFELGVNLSRDNVWLSDDRVRIHAAYFDNHIDDYLTRAGVRRESQNSASGYVEVLGRINLDYAKMRGFEASVAYDTGRYFGSLAWNHYTHIMFCARKGVLLDEEPICRAGGLPHSYSLQQVPPRNTFTLNMGARLLQKKLELGSRVNYVGSRMASGISKNIGVGGMQASNWRPYTLVDIYSKYKLNKHVSFALSIDNLTDRYYMDALNAALMPAPGRTVRGNVTVQF</sequence>
<dbReference type="GO" id="GO:0009279">
    <property type="term" value="C:cell outer membrane"/>
    <property type="evidence" value="ECO:0007669"/>
    <property type="project" value="UniProtKB-SubCell"/>
</dbReference>
<evidence type="ECO:0000256" key="4">
    <source>
        <dbReference type="ARBA" id="ARBA00022452"/>
    </source>
</evidence>
<reference evidence="15 16" key="1">
    <citation type="submission" date="2020-07" db="EMBL/GenBank/DDBJ databases">
        <title>Taxonomic revisions and descriptions of new bacterial species based on genomic comparisons in the high-G+C-content subgroup of the family Alcaligenaceae.</title>
        <authorList>
            <person name="Szabo A."/>
            <person name="Felfoldi T."/>
        </authorList>
    </citation>
    <scope>NUCLEOTIDE SEQUENCE [LARGE SCALE GENOMIC DNA]</scope>
    <source>
        <strain evidence="15 16">DSM 25264</strain>
    </source>
</reference>
<comment type="caution">
    <text evidence="15">The sequence shown here is derived from an EMBL/GenBank/DDBJ whole genome shotgun (WGS) entry which is preliminary data.</text>
</comment>
<keyword evidence="9 10" id="KW-0998">Cell outer membrane</keyword>
<dbReference type="Pfam" id="PF00593">
    <property type="entry name" value="TonB_dep_Rec_b-barrel"/>
    <property type="match status" value="1"/>
</dbReference>
<dbReference type="InterPro" id="IPR000531">
    <property type="entry name" value="Beta-barrel_TonB"/>
</dbReference>
<comment type="subcellular location">
    <subcellularLocation>
        <location evidence="1 10">Cell outer membrane</location>
        <topology evidence="1 10">Multi-pass membrane protein</topology>
    </subcellularLocation>
</comment>
<evidence type="ECO:0000256" key="12">
    <source>
        <dbReference type="SAM" id="MobiDB-lite"/>
    </source>
</evidence>
<organism evidence="15 16">
    <name type="scientific">Allopusillimonas soli</name>
    <dbReference type="NCBI Taxonomy" id="659016"/>
    <lineage>
        <taxon>Bacteria</taxon>
        <taxon>Pseudomonadati</taxon>
        <taxon>Pseudomonadota</taxon>
        <taxon>Betaproteobacteria</taxon>
        <taxon>Burkholderiales</taxon>
        <taxon>Alcaligenaceae</taxon>
        <taxon>Allopusillimonas</taxon>
    </lineage>
</organism>
<evidence type="ECO:0000256" key="9">
    <source>
        <dbReference type="ARBA" id="ARBA00023237"/>
    </source>
</evidence>
<keyword evidence="3 10" id="KW-0813">Transport</keyword>
<comment type="similarity">
    <text evidence="2 10 11">Belongs to the TonB-dependent receptor family.</text>
</comment>
<dbReference type="Gene3D" id="2.170.130.10">
    <property type="entry name" value="TonB-dependent receptor, plug domain"/>
    <property type="match status" value="1"/>
</dbReference>
<gene>
    <name evidence="15" type="ORF">H0A68_00405</name>
</gene>
<dbReference type="InterPro" id="IPR039426">
    <property type="entry name" value="TonB-dep_rcpt-like"/>
</dbReference>
<feature type="domain" description="TonB-dependent receptor plug" evidence="14">
    <location>
        <begin position="81"/>
        <end position="190"/>
    </location>
</feature>
<name>A0A853F9P5_9BURK</name>
<feature type="compositionally biased region" description="Polar residues" evidence="12">
    <location>
        <begin position="39"/>
        <end position="57"/>
    </location>
</feature>
<proteinExistence type="inferred from homology"/>
<dbReference type="Pfam" id="PF07715">
    <property type="entry name" value="Plug"/>
    <property type="match status" value="1"/>
</dbReference>
<dbReference type="InterPro" id="IPR012910">
    <property type="entry name" value="Plug_dom"/>
</dbReference>
<keyword evidence="8 15" id="KW-0675">Receptor</keyword>
<evidence type="ECO:0000259" key="14">
    <source>
        <dbReference type="Pfam" id="PF07715"/>
    </source>
</evidence>
<keyword evidence="7 10" id="KW-0472">Membrane</keyword>
<dbReference type="SUPFAM" id="SSF56935">
    <property type="entry name" value="Porins"/>
    <property type="match status" value="1"/>
</dbReference>
<evidence type="ECO:0000256" key="10">
    <source>
        <dbReference type="PROSITE-ProRule" id="PRU01360"/>
    </source>
</evidence>
<keyword evidence="4 10" id="KW-1134">Transmembrane beta strand</keyword>
<evidence type="ECO:0000256" key="8">
    <source>
        <dbReference type="ARBA" id="ARBA00023170"/>
    </source>
</evidence>
<evidence type="ECO:0000256" key="11">
    <source>
        <dbReference type="RuleBase" id="RU003357"/>
    </source>
</evidence>
<evidence type="ECO:0000259" key="13">
    <source>
        <dbReference type="Pfam" id="PF00593"/>
    </source>
</evidence>
<dbReference type="AlphaFoldDB" id="A0A853F9P5"/>
<keyword evidence="16" id="KW-1185">Reference proteome</keyword>
<feature type="domain" description="TonB-dependent receptor-like beta-barrel" evidence="13">
    <location>
        <begin position="387"/>
        <end position="810"/>
    </location>
</feature>
<evidence type="ECO:0000256" key="5">
    <source>
        <dbReference type="ARBA" id="ARBA00022692"/>
    </source>
</evidence>
<dbReference type="EMBL" id="JACCEW010000001">
    <property type="protein sequence ID" value="NYT35321.1"/>
    <property type="molecule type" value="Genomic_DNA"/>
</dbReference>
<feature type="region of interest" description="Disordered" evidence="12">
    <location>
        <begin position="35"/>
        <end position="57"/>
    </location>
</feature>
<dbReference type="GO" id="GO:0015344">
    <property type="term" value="F:siderophore uptake transmembrane transporter activity"/>
    <property type="evidence" value="ECO:0007669"/>
    <property type="project" value="TreeGrafter"/>
</dbReference>
<keyword evidence="6 11" id="KW-0798">TonB box</keyword>
<dbReference type="InterPro" id="IPR036942">
    <property type="entry name" value="Beta-barrel_TonB_sf"/>
</dbReference>
<dbReference type="RefSeq" id="WP_129967206.1">
    <property type="nucleotide sequence ID" value="NZ_JACCEW010000001.1"/>
</dbReference>
<dbReference type="Gene3D" id="2.40.170.20">
    <property type="entry name" value="TonB-dependent receptor, beta-barrel domain"/>
    <property type="match status" value="1"/>
</dbReference>